<evidence type="ECO:0000313" key="2">
    <source>
        <dbReference type="Proteomes" id="UP000094296"/>
    </source>
</evidence>
<dbReference type="EMBL" id="MIJE01000022">
    <property type="protein sequence ID" value="OEF97043.1"/>
    <property type="molecule type" value="Genomic_DNA"/>
</dbReference>
<accession>A0A1E5G2B4</accession>
<proteinExistence type="predicted"/>
<protein>
    <submittedName>
        <fullName evidence="1">Uncharacterized protein</fullName>
    </submittedName>
</protein>
<keyword evidence="2" id="KW-1185">Reference proteome</keyword>
<dbReference type="RefSeq" id="WP_069643089.1">
    <property type="nucleotide sequence ID" value="NZ_MIJE01000022.1"/>
</dbReference>
<dbReference type="OrthoDB" id="2942572at2"/>
<gene>
    <name evidence="1" type="ORF">BHF68_05440</name>
</gene>
<evidence type="ECO:0000313" key="1">
    <source>
        <dbReference type="EMBL" id="OEF97043.1"/>
    </source>
</evidence>
<dbReference type="AlphaFoldDB" id="A0A1E5G2B4"/>
<reference evidence="1 2" key="1">
    <citation type="submission" date="2016-09" db="EMBL/GenBank/DDBJ databases">
        <title>Draft genome sequence for the type strain of Desulfuribacillus alkaliarsenatis AHT28, an obligately anaerobic, sulfidogenic bacterium isolated from Russian soda lake sediments.</title>
        <authorList>
            <person name="Abin C.A."/>
            <person name="Hollibaugh J.T."/>
        </authorList>
    </citation>
    <scope>NUCLEOTIDE SEQUENCE [LARGE SCALE GENOMIC DNA]</scope>
    <source>
        <strain evidence="1 2">AHT28</strain>
    </source>
</reference>
<comment type="caution">
    <text evidence="1">The sequence shown here is derived from an EMBL/GenBank/DDBJ whole genome shotgun (WGS) entry which is preliminary data.</text>
</comment>
<name>A0A1E5G2B4_9FIRM</name>
<organism evidence="1 2">
    <name type="scientific">Desulfuribacillus alkaliarsenatis</name>
    <dbReference type="NCBI Taxonomy" id="766136"/>
    <lineage>
        <taxon>Bacteria</taxon>
        <taxon>Bacillati</taxon>
        <taxon>Bacillota</taxon>
        <taxon>Desulfuribacillia</taxon>
        <taxon>Desulfuribacillales</taxon>
        <taxon>Desulfuribacillaceae</taxon>
        <taxon>Desulfuribacillus</taxon>
    </lineage>
</organism>
<dbReference type="Proteomes" id="UP000094296">
    <property type="component" value="Unassembled WGS sequence"/>
</dbReference>
<sequence length="127" mass="15200">MSICLNIRTNLEEHPDINLRRLADIENYFKQLAELHNNLYNITKQKQMGLDAKLRWNNTILKRREELEKQLLYHYNKVKSETSEMKQHLDQLISSSKGSFINENIDLQVEYDEEGNIVEIQRLKRVN</sequence>